<dbReference type="NCBIfam" id="TIGR00254">
    <property type="entry name" value="GGDEF"/>
    <property type="match status" value="1"/>
</dbReference>
<keyword evidence="5" id="KW-0548">Nucleotidyltransferase</keyword>
<evidence type="ECO:0000256" key="3">
    <source>
        <dbReference type="SAM" id="Phobius"/>
    </source>
</evidence>
<dbReference type="EMBL" id="JBIUZV010000016">
    <property type="protein sequence ID" value="MFJ3048197.1"/>
    <property type="molecule type" value="Genomic_DNA"/>
</dbReference>
<dbReference type="CDD" id="cd12915">
    <property type="entry name" value="PDC2_DGC_like"/>
    <property type="match status" value="1"/>
</dbReference>
<evidence type="ECO:0000313" key="5">
    <source>
        <dbReference type="EMBL" id="MFJ3048197.1"/>
    </source>
</evidence>
<keyword evidence="3" id="KW-0472">Membrane</keyword>
<dbReference type="PANTHER" id="PTHR45138">
    <property type="entry name" value="REGULATORY COMPONENTS OF SENSORY TRANSDUCTION SYSTEM"/>
    <property type="match status" value="1"/>
</dbReference>
<dbReference type="CDD" id="cd01949">
    <property type="entry name" value="GGDEF"/>
    <property type="match status" value="1"/>
</dbReference>
<dbReference type="InterPro" id="IPR054327">
    <property type="entry name" value="His-kinase-like_sensor"/>
</dbReference>
<keyword evidence="3" id="KW-0812">Transmembrane</keyword>
<dbReference type="GO" id="GO:0052621">
    <property type="term" value="F:diguanylate cyclase activity"/>
    <property type="evidence" value="ECO:0007669"/>
    <property type="project" value="UniProtKB-EC"/>
</dbReference>
<keyword evidence="6" id="KW-1185">Reference proteome</keyword>
<dbReference type="Proteomes" id="UP001617427">
    <property type="component" value="Unassembled WGS sequence"/>
</dbReference>
<feature type="transmembrane region" description="Helical" evidence="3">
    <location>
        <begin position="279"/>
        <end position="298"/>
    </location>
</feature>
<accession>A0ABW8F4H1</accession>
<dbReference type="InterPro" id="IPR043128">
    <property type="entry name" value="Rev_trsase/Diguanyl_cyclase"/>
</dbReference>
<dbReference type="Pfam" id="PF22588">
    <property type="entry name" value="dCache_1_like"/>
    <property type="match status" value="1"/>
</dbReference>
<dbReference type="InterPro" id="IPR000160">
    <property type="entry name" value="GGDEF_dom"/>
</dbReference>
<dbReference type="CDD" id="cd12914">
    <property type="entry name" value="PDC1_DGC_like"/>
    <property type="match status" value="1"/>
</dbReference>
<protein>
    <recommendedName>
        <fullName evidence="1">diguanylate cyclase</fullName>
        <ecNumber evidence="1">2.7.7.65</ecNumber>
    </recommendedName>
</protein>
<evidence type="ECO:0000256" key="2">
    <source>
        <dbReference type="ARBA" id="ARBA00034247"/>
    </source>
</evidence>
<comment type="catalytic activity">
    <reaction evidence="2">
        <text>2 GTP = 3',3'-c-di-GMP + 2 diphosphate</text>
        <dbReference type="Rhea" id="RHEA:24898"/>
        <dbReference type="ChEBI" id="CHEBI:33019"/>
        <dbReference type="ChEBI" id="CHEBI:37565"/>
        <dbReference type="ChEBI" id="CHEBI:58805"/>
        <dbReference type="EC" id="2.7.7.65"/>
    </reaction>
</comment>
<dbReference type="EC" id="2.7.7.65" evidence="1"/>
<dbReference type="Pfam" id="PF00990">
    <property type="entry name" value="GGDEF"/>
    <property type="match status" value="1"/>
</dbReference>
<comment type="caution">
    <text evidence="5">The sequence shown here is derived from an EMBL/GenBank/DDBJ whole genome shotgun (WGS) entry which is preliminary data.</text>
</comment>
<dbReference type="InterPro" id="IPR029787">
    <property type="entry name" value="Nucleotide_cyclase"/>
</dbReference>
<organism evidence="5 6">
    <name type="scientific">Herbaspirillum chlorophenolicum</name>
    <dbReference type="NCBI Taxonomy" id="211589"/>
    <lineage>
        <taxon>Bacteria</taxon>
        <taxon>Pseudomonadati</taxon>
        <taxon>Pseudomonadota</taxon>
        <taxon>Betaproteobacteria</taxon>
        <taxon>Burkholderiales</taxon>
        <taxon>Oxalobacteraceae</taxon>
        <taxon>Herbaspirillum</taxon>
    </lineage>
</organism>
<keyword evidence="5" id="KW-0808">Transferase</keyword>
<proteinExistence type="predicted"/>
<keyword evidence="3" id="KW-1133">Transmembrane helix</keyword>
<dbReference type="SUPFAM" id="SSF55073">
    <property type="entry name" value="Nucleotide cyclase"/>
    <property type="match status" value="1"/>
</dbReference>
<dbReference type="PANTHER" id="PTHR45138:SF9">
    <property type="entry name" value="DIGUANYLATE CYCLASE DGCM-RELATED"/>
    <property type="match status" value="1"/>
</dbReference>
<dbReference type="RefSeq" id="WP_402703090.1">
    <property type="nucleotide sequence ID" value="NZ_JBIUZV010000016.1"/>
</dbReference>
<dbReference type="PROSITE" id="PS50887">
    <property type="entry name" value="GGDEF"/>
    <property type="match status" value="1"/>
</dbReference>
<feature type="domain" description="GGDEF" evidence="4">
    <location>
        <begin position="350"/>
        <end position="483"/>
    </location>
</feature>
<sequence length="483" mass="53857">MALVIGISALMVVAVCGSTLYQSYHQTSLSAVDNAKNVTLVAQRAISRNLEILSLSLDTLTYRYQHPLPVRDLSENRRQAYLFGGTANARHISVMAILDADGKVKASSRRRSDETSPVYADRAYFTVHRDSPDVGLYVSRPISASLGNELKVVVLSKRLARPDGSFDGVVVMALDLAYFRELFAGLALGPDGVISLYSDDGVAYMRIPYRESVIGSDLSTSDNYQRVKSMLSKDDGSFFSHSRHDGIKRLYTFRRVPNTSLLVFVGYAESAIFKDWYEALYSVLLSLAAFTVVCAVLMSSIRQEFRKRVSVETQLNALVRTDGLTGLLNRRALDELLHATWERCQRNVTSTFSLLFIDVDYFKTYNDTYGHKSGDKALQEVARAIRDNLPRNTDCAARYGGEEFVVLLDETTEDGAMLVAIRLCDAIRASRIEHQSSPLQTLTASIGVSGYRRDRHRRIEDVVNAADEALYRAKHSGRNCAHL</sequence>
<evidence type="ECO:0000256" key="1">
    <source>
        <dbReference type="ARBA" id="ARBA00012528"/>
    </source>
</evidence>
<dbReference type="Gene3D" id="3.30.70.270">
    <property type="match status" value="1"/>
</dbReference>
<evidence type="ECO:0000259" key="4">
    <source>
        <dbReference type="PROSITE" id="PS50887"/>
    </source>
</evidence>
<gene>
    <name evidence="5" type="ORF">ACIPEN_20375</name>
</gene>
<dbReference type="Gene3D" id="3.30.450.20">
    <property type="entry name" value="PAS domain"/>
    <property type="match status" value="2"/>
</dbReference>
<evidence type="ECO:0000313" key="6">
    <source>
        <dbReference type="Proteomes" id="UP001617427"/>
    </source>
</evidence>
<reference evidence="5 6" key="1">
    <citation type="submission" date="2024-10" db="EMBL/GenBank/DDBJ databases">
        <title>The Natural Products Discovery Center: Release of the First 8490 Sequenced Strains for Exploring Actinobacteria Biosynthetic Diversity.</title>
        <authorList>
            <person name="Kalkreuter E."/>
            <person name="Kautsar S.A."/>
            <person name="Yang D."/>
            <person name="Bader C.D."/>
            <person name="Teijaro C.N."/>
            <person name="Fluegel L."/>
            <person name="Davis C.M."/>
            <person name="Simpson J.R."/>
            <person name="Lauterbach L."/>
            <person name="Steele A.D."/>
            <person name="Gui C."/>
            <person name="Meng S."/>
            <person name="Li G."/>
            <person name="Viehrig K."/>
            <person name="Ye F."/>
            <person name="Su P."/>
            <person name="Kiefer A.F."/>
            <person name="Nichols A."/>
            <person name="Cepeda A.J."/>
            <person name="Yan W."/>
            <person name="Fan B."/>
            <person name="Jiang Y."/>
            <person name="Adhikari A."/>
            <person name="Zheng C.-J."/>
            <person name="Schuster L."/>
            <person name="Cowan T.M."/>
            <person name="Smanski M.J."/>
            <person name="Chevrette M.G."/>
            <person name="De Carvalho L.P.S."/>
            <person name="Shen B."/>
        </authorList>
    </citation>
    <scope>NUCLEOTIDE SEQUENCE [LARGE SCALE GENOMIC DNA]</scope>
    <source>
        <strain evidence="5 6">NPDC087045</strain>
    </source>
</reference>
<dbReference type="SMART" id="SM00267">
    <property type="entry name" value="GGDEF"/>
    <property type="match status" value="1"/>
</dbReference>
<dbReference type="InterPro" id="IPR050469">
    <property type="entry name" value="Diguanylate_Cyclase"/>
</dbReference>
<name>A0ABW8F4H1_9BURK</name>